<evidence type="ECO:0000256" key="1">
    <source>
        <dbReference type="SAM" id="MobiDB-lite"/>
    </source>
</evidence>
<gene>
    <name evidence="4" type="ORF">H9656_13705</name>
</gene>
<name>A0ABR8R3S7_9CAUL</name>
<organism evidence="4 5">
    <name type="scientific">Brevundimonas guildfordensis</name>
    <dbReference type="NCBI Taxonomy" id="2762241"/>
    <lineage>
        <taxon>Bacteria</taxon>
        <taxon>Pseudomonadati</taxon>
        <taxon>Pseudomonadota</taxon>
        <taxon>Alphaproteobacteria</taxon>
        <taxon>Caulobacterales</taxon>
        <taxon>Caulobacteraceae</taxon>
        <taxon>Brevundimonas</taxon>
    </lineage>
</organism>
<accession>A0ABR8R3S7</accession>
<keyword evidence="5" id="KW-1185">Reference proteome</keyword>
<dbReference type="EMBL" id="JACSQU010000003">
    <property type="protein sequence ID" value="MBD7942446.1"/>
    <property type="molecule type" value="Genomic_DNA"/>
</dbReference>
<evidence type="ECO:0000313" key="4">
    <source>
        <dbReference type="EMBL" id="MBD7942446.1"/>
    </source>
</evidence>
<feature type="region of interest" description="Disordered" evidence="1">
    <location>
        <begin position="239"/>
        <end position="291"/>
    </location>
</feature>
<sequence>MILTCPACATSYFVPDEAIGPNGRRVRCKTCGHDWRASLEDAPLELEPAAGLTATDAALADDAPPETMPESLAETPAPELPRAFRARAERKRRTRQAAAAGAAWAAAVAVVLGLITSGVLFREEIVRKVPATAGAYDALGLDVNIVGLEFEAQRARVAPHDPTRIVVSGAVRNISDTEVSSPPIRVILQDERGVEIASRVVPPDWPPTLPGEAQGFATVIGDPQGKAAGITTKFVLEPVRKAPPRPADKNARPEPAAREDGGLRRLGALDRGPAPAPLDTDVADGVSARHG</sequence>
<feature type="domain" description="Zinc finger/thioredoxin putative" evidence="3">
    <location>
        <begin position="1"/>
        <end position="36"/>
    </location>
</feature>
<proteinExistence type="predicted"/>
<protein>
    <submittedName>
        <fullName evidence="4">Zinc-ribbon domain-containing protein</fullName>
    </submittedName>
</protein>
<keyword evidence="2" id="KW-0812">Transmembrane</keyword>
<dbReference type="RefSeq" id="WP_191744799.1">
    <property type="nucleotide sequence ID" value="NZ_JACSQU010000003.1"/>
</dbReference>
<keyword evidence="2" id="KW-1133">Transmembrane helix</keyword>
<dbReference type="InterPro" id="IPR011723">
    <property type="entry name" value="Znf/thioredoxin_put"/>
</dbReference>
<reference evidence="4 5" key="1">
    <citation type="submission" date="2020-08" db="EMBL/GenBank/DDBJ databases">
        <title>A Genomic Blueprint of the Chicken Gut Microbiome.</title>
        <authorList>
            <person name="Gilroy R."/>
            <person name="Ravi A."/>
            <person name="Getino M."/>
            <person name="Pursley I."/>
            <person name="Horton D.L."/>
            <person name="Alikhan N.-F."/>
            <person name="Baker D."/>
            <person name="Gharbi K."/>
            <person name="Hall N."/>
            <person name="Watson M."/>
            <person name="Adriaenssens E.M."/>
            <person name="Foster-Nyarko E."/>
            <person name="Jarju S."/>
            <person name="Secka A."/>
            <person name="Antonio M."/>
            <person name="Oren A."/>
            <person name="Chaudhuri R."/>
            <person name="La Ragione R.M."/>
            <person name="Hildebrand F."/>
            <person name="Pallen M.J."/>
        </authorList>
    </citation>
    <scope>NUCLEOTIDE SEQUENCE [LARGE SCALE GENOMIC DNA]</scope>
    <source>
        <strain evidence="4 5">Sa3CVA3</strain>
    </source>
</reference>
<comment type="caution">
    <text evidence="4">The sequence shown here is derived from an EMBL/GenBank/DDBJ whole genome shotgun (WGS) entry which is preliminary data.</text>
</comment>
<dbReference type="InterPro" id="IPR021834">
    <property type="entry name" value="DUF3426"/>
</dbReference>
<dbReference type="Pfam" id="PF13717">
    <property type="entry name" value="Zn_ribbon_4"/>
    <property type="match status" value="1"/>
</dbReference>
<evidence type="ECO:0000256" key="2">
    <source>
        <dbReference type="SAM" id="Phobius"/>
    </source>
</evidence>
<dbReference type="Pfam" id="PF11906">
    <property type="entry name" value="DUF3426"/>
    <property type="match status" value="1"/>
</dbReference>
<keyword evidence="2" id="KW-0472">Membrane</keyword>
<feature type="compositionally biased region" description="Basic and acidic residues" evidence="1">
    <location>
        <begin position="246"/>
        <end position="263"/>
    </location>
</feature>
<dbReference type="NCBIfam" id="TIGR02098">
    <property type="entry name" value="MJ0042_CXXC"/>
    <property type="match status" value="1"/>
</dbReference>
<dbReference type="Proteomes" id="UP000638918">
    <property type="component" value="Unassembled WGS sequence"/>
</dbReference>
<feature type="transmembrane region" description="Helical" evidence="2">
    <location>
        <begin position="97"/>
        <end position="121"/>
    </location>
</feature>
<evidence type="ECO:0000259" key="3">
    <source>
        <dbReference type="Pfam" id="PF13717"/>
    </source>
</evidence>
<evidence type="ECO:0000313" key="5">
    <source>
        <dbReference type="Proteomes" id="UP000638918"/>
    </source>
</evidence>